<feature type="compositionally biased region" description="Low complexity" evidence="7">
    <location>
        <begin position="97"/>
        <end position="119"/>
    </location>
</feature>
<protein>
    <recommendedName>
        <fullName evidence="8">BZIP domain-containing protein</fullName>
    </recommendedName>
</protein>
<evidence type="ECO:0000256" key="4">
    <source>
        <dbReference type="ARBA" id="ARBA00023163"/>
    </source>
</evidence>
<dbReference type="GeneID" id="83212425"/>
<evidence type="ECO:0000256" key="7">
    <source>
        <dbReference type="SAM" id="MobiDB-lite"/>
    </source>
</evidence>
<evidence type="ECO:0000256" key="3">
    <source>
        <dbReference type="ARBA" id="ARBA00023125"/>
    </source>
</evidence>
<keyword evidence="4" id="KW-0804">Transcription</keyword>
<dbReference type="Gene3D" id="1.20.5.170">
    <property type="match status" value="1"/>
</dbReference>
<dbReference type="PROSITE" id="PS50217">
    <property type="entry name" value="BZIP"/>
    <property type="match status" value="1"/>
</dbReference>
<gene>
    <name evidence="9" type="ORF">O0I10_005012</name>
</gene>
<dbReference type="GO" id="GO:0003700">
    <property type="term" value="F:DNA-binding transcription factor activity"/>
    <property type="evidence" value="ECO:0007669"/>
    <property type="project" value="InterPro"/>
</dbReference>
<feature type="compositionally biased region" description="Basic residues" evidence="7">
    <location>
        <begin position="83"/>
        <end position="93"/>
    </location>
</feature>
<dbReference type="PANTHER" id="PTHR19304">
    <property type="entry name" value="CYCLIC-AMP RESPONSE ELEMENT BINDING PROTEIN"/>
    <property type="match status" value="1"/>
</dbReference>
<dbReference type="FunFam" id="1.20.5.170:FF:000053">
    <property type="entry name" value="BZIP transcription factor AtfA"/>
    <property type="match status" value="1"/>
</dbReference>
<dbReference type="GO" id="GO:0003677">
    <property type="term" value="F:DNA binding"/>
    <property type="evidence" value="ECO:0007669"/>
    <property type="project" value="UniProtKB-KW"/>
</dbReference>
<evidence type="ECO:0000256" key="2">
    <source>
        <dbReference type="ARBA" id="ARBA00023015"/>
    </source>
</evidence>
<evidence type="ECO:0000256" key="1">
    <source>
        <dbReference type="ARBA" id="ARBA00004123"/>
    </source>
</evidence>
<dbReference type="SUPFAM" id="SSF57959">
    <property type="entry name" value="Leucine zipper domain"/>
    <property type="match status" value="1"/>
</dbReference>
<dbReference type="CDD" id="cd14687">
    <property type="entry name" value="bZIP_ATF2"/>
    <property type="match status" value="1"/>
</dbReference>
<organism evidence="9 10">
    <name type="scientific">Lichtheimia ornata</name>
    <dbReference type="NCBI Taxonomy" id="688661"/>
    <lineage>
        <taxon>Eukaryota</taxon>
        <taxon>Fungi</taxon>
        <taxon>Fungi incertae sedis</taxon>
        <taxon>Mucoromycota</taxon>
        <taxon>Mucoromycotina</taxon>
        <taxon>Mucoromycetes</taxon>
        <taxon>Mucorales</taxon>
        <taxon>Lichtheimiaceae</taxon>
        <taxon>Lichtheimia</taxon>
    </lineage>
</organism>
<dbReference type="InterPro" id="IPR004827">
    <property type="entry name" value="bZIP"/>
</dbReference>
<dbReference type="Proteomes" id="UP001234581">
    <property type="component" value="Unassembled WGS sequence"/>
</dbReference>
<feature type="compositionally biased region" description="Polar residues" evidence="7">
    <location>
        <begin position="247"/>
        <end position="262"/>
    </location>
</feature>
<dbReference type="InterPro" id="IPR046347">
    <property type="entry name" value="bZIP_sf"/>
</dbReference>
<keyword evidence="3" id="KW-0238">DNA-binding</keyword>
<keyword evidence="5" id="KW-0539">Nucleus</keyword>
<proteinExistence type="predicted"/>
<dbReference type="SMART" id="SM00338">
    <property type="entry name" value="BRLZ"/>
    <property type="match status" value="1"/>
</dbReference>
<keyword evidence="10" id="KW-1185">Reference proteome</keyword>
<evidence type="ECO:0000256" key="5">
    <source>
        <dbReference type="ARBA" id="ARBA00023242"/>
    </source>
</evidence>
<keyword evidence="2" id="KW-0805">Transcription regulation</keyword>
<accession>A0AAD7V4N5</accession>
<sequence>MAQPEDQVLNDPPMAVLPLNSSSKLDQEPNPFEQSFSGATATTKPVLPPVSSITSPAPLQHEANTLRTGPLSPSMLAGPNTHSSHHHHHHHHRESSEQQQQQQQQSAPSTTTTTTTTAKRTTKKKSAKHIEDDEKRKNFLERNRIAALKCRQRKKQWLNNLQSKVELLTNENEQLQTQVESMREEIVNLKTLLLAHKDCPLAQQTKMMGNGGGGGGGNHHHPRATGPPPSSTGVTMAGTGGVYNPHQMPTSFASQPPNTMMPASTGVIRF</sequence>
<evidence type="ECO:0000259" key="8">
    <source>
        <dbReference type="PROSITE" id="PS50217"/>
    </source>
</evidence>
<dbReference type="Pfam" id="PF00170">
    <property type="entry name" value="bZIP_1"/>
    <property type="match status" value="1"/>
</dbReference>
<evidence type="ECO:0000313" key="10">
    <source>
        <dbReference type="Proteomes" id="UP001234581"/>
    </source>
</evidence>
<dbReference type="InterPro" id="IPR020956">
    <property type="entry name" value="TF_Aft1_OSM"/>
</dbReference>
<dbReference type="EMBL" id="JARTCD010000019">
    <property type="protein sequence ID" value="KAJ8659298.1"/>
    <property type="molecule type" value="Genomic_DNA"/>
</dbReference>
<feature type="region of interest" description="Disordered" evidence="7">
    <location>
        <begin position="207"/>
        <end position="270"/>
    </location>
</feature>
<dbReference type="InterPro" id="IPR051027">
    <property type="entry name" value="bZIP_transcription_factors"/>
</dbReference>
<dbReference type="InterPro" id="IPR000837">
    <property type="entry name" value="AP-1"/>
</dbReference>
<comment type="caution">
    <text evidence="9">The sequence shown here is derived from an EMBL/GenBank/DDBJ whole genome shotgun (WGS) entry which is preliminary data.</text>
</comment>
<dbReference type="GO" id="GO:0006357">
    <property type="term" value="P:regulation of transcription by RNA polymerase II"/>
    <property type="evidence" value="ECO:0007669"/>
    <property type="project" value="InterPro"/>
</dbReference>
<feature type="region of interest" description="Disordered" evidence="7">
    <location>
        <begin position="1"/>
        <end position="135"/>
    </location>
</feature>
<dbReference type="GO" id="GO:0005634">
    <property type="term" value="C:nucleus"/>
    <property type="evidence" value="ECO:0007669"/>
    <property type="project" value="UniProtKB-SubCell"/>
</dbReference>
<feature type="domain" description="BZIP" evidence="8">
    <location>
        <begin position="133"/>
        <end position="196"/>
    </location>
</feature>
<dbReference type="Pfam" id="PF11785">
    <property type="entry name" value="Aft1_OSA"/>
    <property type="match status" value="1"/>
</dbReference>
<feature type="compositionally biased region" description="Polar residues" evidence="7">
    <location>
        <begin position="32"/>
        <end position="43"/>
    </location>
</feature>
<evidence type="ECO:0000256" key="6">
    <source>
        <dbReference type="SAM" id="Coils"/>
    </source>
</evidence>
<name>A0AAD7V4N5_9FUNG</name>
<comment type="subcellular location">
    <subcellularLocation>
        <location evidence="1">Nucleus</location>
    </subcellularLocation>
</comment>
<dbReference type="PRINTS" id="PR00042">
    <property type="entry name" value="LEUZIPPRFOS"/>
</dbReference>
<feature type="coiled-coil region" evidence="6">
    <location>
        <begin position="158"/>
        <end position="192"/>
    </location>
</feature>
<reference evidence="9 10" key="1">
    <citation type="submission" date="2023-03" db="EMBL/GenBank/DDBJ databases">
        <title>Genome sequence of Lichtheimia ornata CBS 291.66.</title>
        <authorList>
            <person name="Mohabir J.T."/>
            <person name="Shea T.P."/>
            <person name="Kurbessoian T."/>
            <person name="Berby B."/>
            <person name="Fontaine J."/>
            <person name="Livny J."/>
            <person name="Gnirke A."/>
            <person name="Stajich J.E."/>
            <person name="Cuomo C.A."/>
        </authorList>
    </citation>
    <scope>NUCLEOTIDE SEQUENCE [LARGE SCALE GENOMIC DNA]</scope>
    <source>
        <strain evidence="9">CBS 291.66</strain>
    </source>
</reference>
<dbReference type="AlphaFoldDB" id="A0AAD7V4N5"/>
<evidence type="ECO:0000313" key="9">
    <source>
        <dbReference type="EMBL" id="KAJ8659298.1"/>
    </source>
</evidence>
<dbReference type="RefSeq" id="XP_058344211.1">
    <property type="nucleotide sequence ID" value="XM_058485061.1"/>
</dbReference>
<keyword evidence="6" id="KW-0175">Coiled coil</keyword>
<feature type="compositionally biased region" description="Polar residues" evidence="7">
    <location>
        <begin position="51"/>
        <end position="67"/>
    </location>
</feature>